<gene>
    <name evidence="4" type="ORF">QTG54_001950</name>
</gene>
<feature type="region of interest" description="Disordered" evidence="2">
    <location>
        <begin position="118"/>
        <end position="193"/>
    </location>
</feature>
<protein>
    <recommendedName>
        <fullName evidence="3">HMG box domain-containing protein</fullName>
    </recommendedName>
</protein>
<accession>A0AAD9DI18</accession>
<evidence type="ECO:0000313" key="5">
    <source>
        <dbReference type="Proteomes" id="UP001224775"/>
    </source>
</evidence>
<keyword evidence="1" id="KW-0238">DNA-binding</keyword>
<feature type="compositionally biased region" description="Basic and acidic residues" evidence="2">
    <location>
        <begin position="175"/>
        <end position="193"/>
    </location>
</feature>
<dbReference type="CDD" id="cd00084">
    <property type="entry name" value="HMG-box_SF"/>
    <property type="match status" value="1"/>
</dbReference>
<dbReference type="Pfam" id="PF00505">
    <property type="entry name" value="HMG_box"/>
    <property type="match status" value="1"/>
</dbReference>
<feature type="region of interest" description="Disordered" evidence="2">
    <location>
        <begin position="54"/>
        <end position="90"/>
    </location>
</feature>
<dbReference type="SUPFAM" id="SSF47095">
    <property type="entry name" value="HMG-box"/>
    <property type="match status" value="1"/>
</dbReference>
<keyword evidence="5" id="KW-1185">Reference proteome</keyword>
<evidence type="ECO:0000256" key="1">
    <source>
        <dbReference type="PROSITE-ProRule" id="PRU00267"/>
    </source>
</evidence>
<organism evidence="4 5">
    <name type="scientific">Skeletonema marinoi</name>
    <dbReference type="NCBI Taxonomy" id="267567"/>
    <lineage>
        <taxon>Eukaryota</taxon>
        <taxon>Sar</taxon>
        <taxon>Stramenopiles</taxon>
        <taxon>Ochrophyta</taxon>
        <taxon>Bacillariophyta</taxon>
        <taxon>Coscinodiscophyceae</taxon>
        <taxon>Thalassiosirophycidae</taxon>
        <taxon>Thalassiosirales</taxon>
        <taxon>Skeletonemataceae</taxon>
        <taxon>Skeletonema</taxon>
        <taxon>Skeletonema marinoi-dohrnii complex</taxon>
    </lineage>
</organism>
<feature type="compositionally biased region" description="Basic and acidic residues" evidence="2">
    <location>
        <begin position="122"/>
        <end position="169"/>
    </location>
</feature>
<reference evidence="4" key="1">
    <citation type="submission" date="2023-06" db="EMBL/GenBank/DDBJ databases">
        <title>Survivors Of The Sea: Transcriptome response of Skeletonema marinoi to long-term dormancy.</title>
        <authorList>
            <person name="Pinder M.I.M."/>
            <person name="Kourtchenko O."/>
            <person name="Robertson E.K."/>
            <person name="Larsson T."/>
            <person name="Maumus F."/>
            <person name="Osuna-Cruz C.M."/>
            <person name="Vancaester E."/>
            <person name="Stenow R."/>
            <person name="Vandepoele K."/>
            <person name="Ploug H."/>
            <person name="Bruchert V."/>
            <person name="Godhe A."/>
            <person name="Topel M."/>
        </authorList>
    </citation>
    <scope>NUCLEOTIDE SEQUENCE</scope>
    <source>
        <strain evidence="4">R05AC</strain>
    </source>
</reference>
<dbReference type="GO" id="GO:0003677">
    <property type="term" value="F:DNA binding"/>
    <property type="evidence" value="ECO:0007669"/>
    <property type="project" value="UniProtKB-UniRule"/>
</dbReference>
<evidence type="ECO:0000313" key="4">
    <source>
        <dbReference type="EMBL" id="KAK1747987.1"/>
    </source>
</evidence>
<dbReference type="SMART" id="SM00398">
    <property type="entry name" value="HMG"/>
    <property type="match status" value="1"/>
</dbReference>
<proteinExistence type="predicted"/>
<name>A0AAD9DI18_9STRA</name>
<dbReference type="AlphaFoldDB" id="A0AAD9DI18"/>
<sequence length="193" mass="21761">MAEAEATEEKNAGTKAPCDATTIAFVSFLRSEAEAADSRAKQLWAQAEKLIHDHGLEQHFQSAPKKPGRKPKRKRTNDPDRKKPKLTGYTLFMKEVNSTVREENPSLGAQNVVQRVAQLWNEKSDEQKQEWKSKAEDHSNENAKKDEGVGKEKATLEREDDNEKVNADKAEDDEKVNADKAEDDKKDQTSEVV</sequence>
<dbReference type="PROSITE" id="PS50118">
    <property type="entry name" value="HMG_BOX_2"/>
    <property type="match status" value="1"/>
</dbReference>
<comment type="caution">
    <text evidence="4">The sequence shown here is derived from an EMBL/GenBank/DDBJ whole genome shotgun (WGS) entry which is preliminary data.</text>
</comment>
<keyword evidence="1" id="KW-0539">Nucleus</keyword>
<dbReference type="EMBL" id="JATAAI010000002">
    <property type="protein sequence ID" value="KAK1747987.1"/>
    <property type="molecule type" value="Genomic_DNA"/>
</dbReference>
<dbReference type="InterPro" id="IPR036910">
    <property type="entry name" value="HMG_box_dom_sf"/>
</dbReference>
<feature type="DNA-binding region" description="HMG box" evidence="1">
    <location>
        <begin position="82"/>
        <end position="164"/>
    </location>
</feature>
<dbReference type="GO" id="GO:0005634">
    <property type="term" value="C:nucleus"/>
    <property type="evidence" value="ECO:0007669"/>
    <property type="project" value="UniProtKB-UniRule"/>
</dbReference>
<evidence type="ECO:0000256" key="2">
    <source>
        <dbReference type="SAM" id="MobiDB-lite"/>
    </source>
</evidence>
<dbReference type="Proteomes" id="UP001224775">
    <property type="component" value="Unassembled WGS sequence"/>
</dbReference>
<feature type="compositionally biased region" description="Basic residues" evidence="2">
    <location>
        <begin position="66"/>
        <end position="75"/>
    </location>
</feature>
<dbReference type="Gene3D" id="1.10.30.10">
    <property type="entry name" value="High mobility group box domain"/>
    <property type="match status" value="1"/>
</dbReference>
<evidence type="ECO:0000259" key="3">
    <source>
        <dbReference type="PROSITE" id="PS50118"/>
    </source>
</evidence>
<dbReference type="InterPro" id="IPR009071">
    <property type="entry name" value="HMG_box_dom"/>
</dbReference>
<feature type="domain" description="HMG box" evidence="3">
    <location>
        <begin position="82"/>
        <end position="164"/>
    </location>
</feature>